<evidence type="ECO:0000313" key="1">
    <source>
        <dbReference type="EMBL" id="KAK0454174.1"/>
    </source>
</evidence>
<dbReference type="Proteomes" id="UP001175211">
    <property type="component" value="Unassembled WGS sequence"/>
</dbReference>
<dbReference type="GeneID" id="85353334"/>
<reference evidence="1" key="1">
    <citation type="submission" date="2023-06" db="EMBL/GenBank/DDBJ databases">
        <authorList>
            <consortium name="Lawrence Berkeley National Laboratory"/>
            <person name="Ahrendt S."/>
            <person name="Sahu N."/>
            <person name="Indic B."/>
            <person name="Wong-Bajracharya J."/>
            <person name="Merenyi Z."/>
            <person name="Ke H.-M."/>
            <person name="Monk M."/>
            <person name="Kocsube S."/>
            <person name="Drula E."/>
            <person name="Lipzen A."/>
            <person name="Balint B."/>
            <person name="Henrissat B."/>
            <person name="Andreopoulos B."/>
            <person name="Martin F.M."/>
            <person name="Harder C.B."/>
            <person name="Rigling D."/>
            <person name="Ford K.L."/>
            <person name="Foster G.D."/>
            <person name="Pangilinan J."/>
            <person name="Papanicolaou A."/>
            <person name="Barry K."/>
            <person name="LaButti K."/>
            <person name="Viragh M."/>
            <person name="Koriabine M."/>
            <person name="Yan M."/>
            <person name="Riley R."/>
            <person name="Champramary S."/>
            <person name="Plett K.L."/>
            <person name="Tsai I.J."/>
            <person name="Slot J."/>
            <person name="Sipos G."/>
            <person name="Plett J."/>
            <person name="Nagy L.G."/>
            <person name="Grigoriev I.V."/>
        </authorList>
    </citation>
    <scope>NUCLEOTIDE SEQUENCE</scope>
    <source>
        <strain evidence="1">CCBAS 213</strain>
    </source>
</reference>
<accession>A0AA39N1Q1</accession>
<dbReference type="EMBL" id="JAUEPS010000027">
    <property type="protein sequence ID" value="KAK0454174.1"/>
    <property type="molecule type" value="Genomic_DNA"/>
</dbReference>
<evidence type="ECO:0000313" key="2">
    <source>
        <dbReference type="Proteomes" id="UP001175211"/>
    </source>
</evidence>
<comment type="caution">
    <text evidence="1">The sequence shown here is derived from an EMBL/GenBank/DDBJ whole genome shotgun (WGS) entry which is preliminary data.</text>
</comment>
<organism evidence="1 2">
    <name type="scientific">Armillaria tabescens</name>
    <name type="common">Ringless honey mushroom</name>
    <name type="synonym">Agaricus tabescens</name>
    <dbReference type="NCBI Taxonomy" id="1929756"/>
    <lineage>
        <taxon>Eukaryota</taxon>
        <taxon>Fungi</taxon>
        <taxon>Dikarya</taxon>
        <taxon>Basidiomycota</taxon>
        <taxon>Agaricomycotina</taxon>
        <taxon>Agaricomycetes</taxon>
        <taxon>Agaricomycetidae</taxon>
        <taxon>Agaricales</taxon>
        <taxon>Marasmiineae</taxon>
        <taxon>Physalacriaceae</taxon>
        <taxon>Desarmillaria</taxon>
    </lineage>
</organism>
<sequence>MSWSAMMIAVIGYSFAGTVWNEDVWWWWWCCGRWTRYCASPLNVCMTCPATVAISPTTMISTEATIHMFWITISSNIIFGGAHFPIGKHTSRYILPWLNTRRGLHRGHIHLPLVELGVRYISIAVNSTNQWQWLEGMSGALCRRNNENVFMSISA</sequence>
<dbReference type="AlphaFoldDB" id="A0AA39N1Q1"/>
<protein>
    <submittedName>
        <fullName evidence="1">Uncharacterized protein</fullName>
    </submittedName>
</protein>
<dbReference type="RefSeq" id="XP_060328562.1">
    <property type="nucleotide sequence ID" value="XM_060469786.1"/>
</dbReference>
<keyword evidence="2" id="KW-1185">Reference proteome</keyword>
<gene>
    <name evidence="1" type="ORF">EV420DRAFT_1481614</name>
</gene>
<name>A0AA39N1Q1_ARMTA</name>
<proteinExistence type="predicted"/>